<sequence>MKKTLEALFHQPIVSVQTLGEQYAGRANDVWLVSLQDQTEYVIKSPKMAREESEFVFGINMIYGVDAHTVQEHIDQINQKLSHTNSFHIPEVVRKVKKAGRYFYIMEKVEGTPLTSFEGRSSNFYQDYGRKLARLHSDRIHSFGAVYGAEKRHLREFHALLKKAVSKLISCYYADQTELQCYAEIVQQKLGKLRPPDSASLILIDLDPSQYIEKNDQVTSLVDTEYVVYGPAAFDFIALEYLLTKEAAQDVQAGYEEICPLPRQLHEVRECYRFVSLLLDIHGSWDMKKWMNHPVRFTSNNEGFKSAKGAGL</sequence>
<dbReference type="PANTHER" id="PTHR21310:SF15">
    <property type="entry name" value="AMINOGLYCOSIDE PHOSPHOTRANSFERASE DOMAIN-CONTAINING PROTEIN"/>
    <property type="match status" value="1"/>
</dbReference>
<dbReference type="InterPro" id="IPR051678">
    <property type="entry name" value="AGP_Transferase"/>
</dbReference>
<organism evidence="2 3">
    <name type="scientific">Bacillus xiamenensis</name>
    <dbReference type="NCBI Taxonomy" id="1178537"/>
    <lineage>
        <taxon>Bacteria</taxon>
        <taxon>Bacillati</taxon>
        <taxon>Bacillota</taxon>
        <taxon>Bacilli</taxon>
        <taxon>Bacillales</taxon>
        <taxon>Bacillaceae</taxon>
        <taxon>Bacillus</taxon>
    </lineage>
</organism>
<dbReference type="Proteomes" id="UP000177709">
    <property type="component" value="Chromosome"/>
</dbReference>
<dbReference type="KEGG" id="bxi:BK049_14150"/>
<gene>
    <name evidence="2" type="ORF">BK049_14150</name>
</gene>
<dbReference type="EMBL" id="CP017786">
    <property type="protein sequence ID" value="AOZ89727.1"/>
    <property type="molecule type" value="Genomic_DNA"/>
</dbReference>
<reference evidence="2 3" key="1">
    <citation type="submission" date="2016-10" db="EMBL/GenBank/DDBJ databases">
        <title>Whole genome sequence of hyper active fibrinolysis bacterium Bacillus pumilus strain VV3 isolated from fermented rice.</title>
        <authorList>
            <person name="Mariadas V.A."/>
            <person name="Vijayaraghavan P."/>
            <person name="Dhandapani V."/>
        </authorList>
    </citation>
    <scope>NUCLEOTIDE SEQUENCE [LARGE SCALE GENOMIC DNA]</scope>
    <source>
        <strain evidence="2 3">VV3</strain>
    </source>
</reference>
<dbReference type="InterPro" id="IPR002575">
    <property type="entry name" value="Aminoglycoside_PTrfase"/>
</dbReference>
<accession>A0AAC9IHU1</accession>
<feature type="domain" description="Aminoglycoside phosphotransferase" evidence="1">
    <location>
        <begin position="25"/>
        <end position="255"/>
    </location>
</feature>
<evidence type="ECO:0000313" key="2">
    <source>
        <dbReference type="EMBL" id="AOZ89727.1"/>
    </source>
</evidence>
<evidence type="ECO:0000259" key="1">
    <source>
        <dbReference type="Pfam" id="PF01636"/>
    </source>
</evidence>
<dbReference type="SUPFAM" id="SSF56112">
    <property type="entry name" value="Protein kinase-like (PK-like)"/>
    <property type="match status" value="1"/>
</dbReference>
<dbReference type="RefSeq" id="WP_071168797.1">
    <property type="nucleotide sequence ID" value="NZ_CP017786.1"/>
</dbReference>
<dbReference type="Gene3D" id="3.30.200.150">
    <property type="match status" value="1"/>
</dbReference>
<dbReference type="Gene3D" id="3.90.1200.10">
    <property type="match status" value="1"/>
</dbReference>
<dbReference type="Pfam" id="PF01636">
    <property type="entry name" value="APH"/>
    <property type="match status" value="1"/>
</dbReference>
<evidence type="ECO:0000313" key="3">
    <source>
        <dbReference type="Proteomes" id="UP000177709"/>
    </source>
</evidence>
<name>A0AAC9IHU1_9BACI</name>
<dbReference type="AlphaFoldDB" id="A0AAC9IHU1"/>
<dbReference type="InterPro" id="IPR011009">
    <property type="entry name" value="Kinase-like_dom_sf"/>
</dbReference>
<dbReference type="PANTHER" id="PTHR21310">
    <property type="entry name" value="AMINOGLYCOSIDE PHOSPHOTRANSFERASE-RELATED-RELATED"/>
    <property type="match status" value="1"/>
</dbReference>
<protein>
    <recommendedName>
        <fullName evidence="1">Aminoglycoside phosphotransferase domain-containing protein</fullName>
    </recommendedName>
</protein>
<proteinExistence type="predicted"/>